<feature type="binding site" evidence="5">
    <location>
        <position position="190"/>
    </location>
    <ligand>
        <name>Fe cation</name>
        <dbReference type="ChEBI" id="CHEBI:24875"/>
        <note>catalytic</note>
    </ligand>
</feature>
<evidence type="ECO:0000256" key="5">
    <source>
        <dbReference type="PIRSR" id="PIRSR604294-1"/>
    </source>
</evidence>
<protein>
    <recommendedName>
        <fullName evidence="8">Carotenoid oxygenase</fullName>
    </recommendedName>
</protein>
<organism evidence="6 7">
    <name type="scientific">Thyridium curvatum</name>
    <dbReference type="NCBI Taxonomy" id="1093900"/>
    <lineage>
        <taxon>Eukaryota</taxon>
        <taxon>Fungi</taxon>
        <taxon>Dikarya</taxon>
        <taxon>Ascomycota</taxon>
        <taxon>Pezizomycotina</taxon>
        <taxon>Sordariomycetes</taxon>
        <taxon>Sordariomycetidae</taxon>
        <taxon>Thyridiales</taxon>
        <taxon>Thyridiaceae</taxon>
        <taxon>Thyridium</taxon>
    </lineage>
</organism>
<comment type="caution">
    <text evidence="6">The sequence shown here is derived from an EMBL/GenBank/DDBJ whole genome shotgun (WGS) entry which is preliminary data.</text>
</comment>
<evidence type="ECO:0008006" key="8">
    <source>
        <dbReference type="Google" id="ProtNLM"/>
    </source>
</evidence>
<name>A0A507BF56_9PEZI</name>
<keyword evidence="3" id="KW-0560">Oxidoreductase</keyword>
<dbReference type="PANTHER" id="PTHR10543">
    <property type="entry name" value="BETA-CAROTENE DIOXYGENASE"/>
    <property type="match status" value="1"/>
</dbReference>
<dbReference type="AlphaFoldDB" id="A0A507BF56"/>
<dbReference type="PANTHER" id="PTHR10543:SF89">
    <property type="entry name" value="CAROTENOID 9,10(9',10')-CLEAVAGE DIOXYGENASE 1"/>
    <property type="match status" value="1"/>
</dbReference>
<dbReference type="InterPro" id="IPR011047">
    <property type="entry name" value="Quinoprotein_ADH-like_sf"/>
</dbReference>
<dbReference type="OrthoDB" id="1069523at2759"/>
<dbReference type="GeneID" id="41967700"/>
<dbReference type="STRING" id="1093900.A0A507BF56"/>
<keyword evidence="4 5" id="KW-0408">Iron</keyword>
<dbReference type="RefSeq" id="XP_030997630.1">
    <property type="nucleotide sequence ID" value="XM_031136730.1"/>
</dbReference>
<dbReference type="SUPFAM" id="SSF50998">
    <property type="entry name" value="Quinoprotein alcohol dehydrogenase-like"/>
    <property type="match status" value="1"/>
</dbReference>
<keyword evidence="2 5" id="KW-0479">Metal-binding</keyword>
<comment type="cofactor">
    <cofactor evidence="5">
        <name>Fe(2+)</name>
        <dbReference type="ChEBI" id="CHEBI:29033"/>
    </cofactor>
    <text evidence="5">Binds 1 Fe(2+) ion per subunit.</text>
</comment>
<dbReference type="InParanoid" id="A0A507BF56"/>
<dbReference type="EMBL" id="SKBQ01000001">
    <property type="protein sequence ID" value="TPX15919.1"/>
    <property type="molecule type" value="Genomic_DNA"/>
</dbReference>
<feature type="binding site" evidence="5">
    <location>
        <position position="307"/>
    </location>
    <ligand>
        <name>Fe cation</name>
        <dbReference type="ChEBI" id="CHEBI:24875"/>
        <note>catalytic</note>
    </ligand>
</feature>
<gene>
    <name evidence="6" type="ORF">E0L32_000253</name>
</gene>
<evidence type="ECO:0000256" key="3">
    <source>
        <dbReference type="ARBA" id="ARBA00023002"/>
    </source>
</evidence>
<dbReference type="GO" id="GO:0010436">
    <property type="term" value="F:carotenoid dioxygenase activity"/>
    <property type="evidence" value="ECO:0007669"/>
    <property type="project" value="TreeGrafter"/>
</dbReference>
<evidence type="ECO:0000313" key="7">
    <source>
        <dbReference type="Proteomes" id="UP000319257"/>
    </source>
</evidence>
<feature type="binding site" evidence="5">
    <location>
        <position position="245"/>
    </location>
    <ligand>
        <name>Fe cation</name>
        <dbReference type="ChEBI" id="CHEBI:24875"/>
        <note>catalytic</note>
    </ligand>
</feature>
<dbReference type="Pfam" id="PF03055">
    <property type="entry name" value="RPE65"/>
    <property type="match status" value="1"/>
</dbReference>
<dbReference type="GO" id="GO:0046872">
    <property type="term" value="F:metal ion binding"/>
    <property type="evidence" value="ECO:0007669"/>
    <property type="project" value="UniProtKB-KW"/>
</dbReference>
<proteinExistence type="inferred from homology"/>
<evidence type="ECO:0000256" key="4">
    <source>
        <dbReference type="ARBA" id="ARBA00023004"/>
    </source>
</evidence>
<accession>A0A507BF56</accession>
<feature type="binding site" evidence="5">
    <location>
        <position position="505"/>
    </location>
    <ligand>
        <name>Fe cation</name>
        <dbReference type="ChEBI" id="CHEBI:24875"/>
        <note>catalytic</note>
    </ligand>
</feature>
<reference evidence="6 7" key="1">
    <citation type="submission" date="2019-06" db="EMBL/GenBank/DDBJ databases">
        <title>Draft genome sequence of the filamentous fungus Phialemoniopsis curvata isolated from diesel fuel.</title>
        <authorList>
            <person name="Varaljay V.A."/>
            <person name="Lyon W.J."/>
            <person name="Crouch A.L."/>
            <person name="Drake C.E."/>
            <person name="Hollomon J.M."/>
            <person name="Nadeau L.J."/>
            <person name="Nunn H.S."/>
            <person name="Stevenson B.S."/>
            <person name="Bojanowski C.L."/>
            <person name="Crookes-Goodson W.J."/>
        </authorList>
    </citation>
    <scope>NUCLEOTIDE SEQUENCE [LARGE SCALE GENOMIC DNA]</scope>
    <source>
        <strain evidence="6 7">D216</strain>
    </source>
</reference>
<evidence type="ECO:0000256" key="1">
    <source>
        <dbReference type="ARBA" id="ARBA00006787"/>
    </source>
</evidence>
<comment type="similarity">
    <text evidence="1">Belongs to the carotenoid oxygenase family.</text>
</comment>
<evidence type="ECO:0000313" key="6">
    <source>
        <dbReference type="EMBL" id="TPX15919.1"/>
    </source>
</evidence>
<dbReference type="Proteomes" id="UP000319257">
    <property type="component" value="Unassembled WGS sequence"/>
</dbReference>
<evidence type="ECO:0000256" key="2">
    <source>
        <dbReference type="ARBA" id="ARBA00022723"/>
    </source>
</evidence>
<dbReference type="GO" id="GO:0016121">
    <property type="term" value="P:carotene catabolic process"/>
    <property type="evidence" value="ECO:0007669"/>
    <property type="project" value="TreeGrafter"/>
</dbReference>
<sequence>MAHAFSLFPNAGSGYVNGIKDDGQVKFPDTGYFKGPLKPSRVEGDIFELETSGEVPKDINGTFFRVQPDPRFPPMFEEDVHFSGDGSVSAFRFQNGHVDWKQRYVQTDRFHAETKNRKAMFGKYRNPFTDNEMVKGIIRTVSNTNVFFWRGVMLASKEDGPPFAMDPVTLETIGRYDFDGQVKTPTFTAHPKFDPETGEMVAFAYAAGGDGHDANCDIVVWTFDPETGKKTQEAWYKSPFCGMIHDAALTKNYLILPLTPIKASLDRLKKGGNHWAWDPNEDQWYGIVPRKGGDILWLRSDNAFHGHVAGAYEDENGHIVCDLTVADGNVFFWWPPEDTDPNERLVRPPKLIADTFRWVFDPKLPNESRVKPFKLYGTNGEFSRIDDRFVTKKYRHFWQLQIDPARPYDFAKCGPPAGGLFNVIGHFDWETGSRDEYWAGPTCTFQEPVFCPRAGSDKEGDGYLMALLNHLDVLRNDIVIFDALNLAKGPLAVVHLPLHLRIGLHGNFVEQKDIDDWNRRRGDGGDLGPVQVATEPLSWQVNLQAGSNGTNGANGH</sequence>
<dbReference type="InterPro" id="IPR004294">
    <property type="entry name" value="Carotenoid_Oase"/>
</dbReference>
<keyword evidence="7" id="KW-1185">Reference proteome</keyword>